<keyword evidence="1" id="KW-0472">Membrane</keyword>
<organism evidence="2 3">
    <name type="scientific">Polyangium spumosum</name>
    <dbReference type="NCBI Taxonomy" id="889282"/>
    <lineage>
        <taxon>Bacteria</taxon>
        <taxon>Pseudomonadati</taxon>
        <taxon>Myxococcota</taxon>
        <taxon>Polyangia</taxon>
        <taxon>Polyangiales</taxon>
        <taxon>Polyangiaceae</taxon>
        <taxon>Polyangium</taxon>
    </lineage>
</organism>
<dbReference type="AlphaFoldDB" id="A0A6N7PZ36"/>
<keyword evidence="1" id="KW-0812">Transmembrane</keyword>
<protein>
    <submittedName>
        <fullName evidence="2">Uncharacterized protein</fullName>
    </submittedName>
</protein>
<dbReference type="Pfam" id="PF19447">
    <property type="entry name" value="DUF5985"/>
    <property type="match status" value="1"/>
</dbReference>
<keyword evidence="1" id="KW-1133">Transmembrane helix</keyword>
<gene>
    <name evidence="2" type="ORF">GF068_27090</name>
</gene>
<feature type="transmembrane region" description="Helical" evidence="1">
    <location>
        <begin position="31"/>
        <end position="54"/>
    </location>
</feature>
<dbReference type="InterPro" id="IPR046027">
    <property type="entry name" value="DUF5985"/>
</dbReference>
<evidence type="ECO:0000256" key="1">
    <source>
        <dbReference type="SAM" id="Phobius"/>
    </source>
</evidence>
<name>A0A6N7PZ36_9BACT</name>
<evidence type="ECO:0000313" key="2">
    <source>
        <dbReference type="EMBL" id="MRG95555.1"/>
    </source>
</evidence>
<dbReference type="Proteomes" id="UP000440224">
    <property type="component" value="Unassembled WGS sequence"/>
</dbReference>
<feature type="transmembrane region" description="Helical" evidence="1">
    <location>
        <begin position="6"/>
        <end position="24"/>
    </location>
</feature>
<feature type="transmembrane region" description="Helical" evidence="1">
    <location>
        <begin position="60"/>
        <end position="78"/>
    </location>
</feature>
<proteinExistence type="predicted"/>
<dbReference type="OrthoDB" id="9806559at2"/>
<accession>A0A6N7PZ36</accession>
<dbReference type="RefSeq" id="WP_153822373.1">
    <property type="nucleotide sequence ID" value="NZ_WJIE01000008.1"/>
</dbReference>
<reference evidence="2 3" key="1">
    <citation type="submission" date="2019-10" db="EMBL/GenBank/DDBJ databases">
        <title>A soil myxobacterium in the family Polyangiaceae.</title>
        <authorList>
            <person name="Li Y."/>
            <person name="Wang J."/>
        </authorList>
    </citation>
    <scope>NUCLEOTIDE SEQUENCE [LARGE SCALE GENOMIC DNA]</scope>
    <source>
        <strain evidence="2 3">DSM 14734</strain>
    </source>
</reference>
<dbReference type="EMBL" id="WJIE01000008">
    <property type="protein sequence ID" value="MRG95555.1"/>
    <property type="molecule type" value="Genomic_DNA"/>
</dbReference>
<keyword evidence="3" id="KW-1185">Reference proteome</keyword>
<sequence length="95" mass="10673">MNELISGALVLGFAVIALFFLRFWRSTRDRIFAIFALSFSLMAVNRLVLAAANLPEDNYPYVYLMRLLANALIIYAVVDKNRAHKSAASTPLPRP</sequence>
<comment type="caution">
    <text evidence="2">The sequence shown here is derived from an EMBL/GenBank/DDBJ whole genome shotgun (WGS) entry which is preliminary data.</text>
</comment>
<evidence type="ECO:0000313" key="3">
    <source>
        <dbReference type="Proteomes" id="UP000440224"/>
    </source>
</evidence>